<dbReference type="PANTHER" id="PTHR43615:SF1">
    <property type="entry name" value="PPDK_N DOMAIN-CONTAINING PROTEIN"/>
    <property type="match status" value="1"/>
</dbReference>
<protein>
    <recommendedName>
        <fullName evidence="6">Rifampicin phosphotransferase</fullName>
        <ecNumber evidence="5">2.7.9.6</ecNumber>
    </recommendedName>
    <alternativeName>
        <fullName evidence="7">Rifampin phosphotransferase</fullName>
    </alternativeName>
</protein>
<keyword evidence="10" id="KW-0670">Pyruvate</keyword>
<dbReference type="Gene3D" id="3.30.470.20">
    <property type="entry name" value="ATP-grasp fold, B domain"/>
    <property type="match status" value="1"/>
</dbReference>
<accession>A0A2W2II87</accession>
<evidence type="ECO:0000256" key="4">
    <source>
        <dbReference type="ARBA" id="ARBA00061332"/>
    </source>
</evidence>
<evidence type="ECO:0000313" key="10">
    <source>
        <dbReference type="EMBL" id="PZG49794.1"/>
    </source>
</evidence>
<dbReference type="Proteomes" id="UP000248544">
    <property type="component" value="Unassembled WGS sequence"/>
</dbReference>
<dbReference type="NCBIfam" id="NF041857">
    <property type="entry name" value="RIF_Ptrans_rph"/>
    <property type="match status" value="1"/>
</dbReference>
<proteinExistence type="inferred from homology"/>
<dbReference type="AlphaFoldDB" id="A0A2W2II87"/>
<dbReference type="InterPro" id="IPR008279">
    <property type="entry name" value="PEP-util_enz_mobile_dom"/>
</dbReference>
<sequence length="881" mass="96254">MSAYVLGFHDIDKSAIGLVGGKGANLGELSGIDGVNVPYGFCVTTDAYREVVEGDAAIGAMIDGLAGLRADDREAIAAACTRLRAAIEALDVPTGIGRDILDHLRRAGGEDVPFAVRSSATAEDLPSSSFAGQQDTYLNVRGTTAVIDAVRRCWASLFTDRATAYRIQNGFDHRAVRLSVVVQRMVFPEAAGIMFTADPISGNRTVVSIDAGFGLGEAFVSGLVNADNYRVRAGRIIEKRVATKTMEMHASPTGGTEERPIEPARRNAQTLGDEQILLLERLGRQIEAHFGAPQDIEWALFEGTFHVLQSRPITTLYPVPPTHDGKNHVFVSYGHRQMMTDAFAPLGLSFFTLLHDKLGRTAGIVAGNRFYKDVSAELASLWARPAMIKSLQQVDALMANALRAVLTHKDFIGSLARGKTSMLDFGEGGLMPIARQYLKLAREDDPRVVPDLIAHTEATVERLRQNIAGKTGDELFQVIIDDHDVLSELTFDPRSVAAAFLGIQSVNWVNKHMDDWLGVKNAADAVGRSADHNVVAAMGLDLLEVSDIVRRYPDVVRYLKTARRETFYSGLAEVEGGETVRVALQNYLRLYGMHCTGDIDITRTRWTEDPTLLVPLLLGNIENFAPGEARRKAEGGRALAEQTINDLLARLRKLPGGSGKAKKAAKKMSLIRHFIGYREYSKHSLLLRYEIYKQALMREAALLVDRGVIKEPEDVYFLSIEEFRKVVNTGELDYSLITSRREAHEVYQKLTPPRVITSEGEVISGEYEPGNRPEGALSGSPVSSGVVEGRARLVLKMDEADVQEGDILVTVFTDPSWSPLFVSVKGLVMEVGGVMTHGAVVAREYGLPAVAGVEDATKRIKDGQLIRVNGDEGYVEILGDA</sequence>
<reference evidence="10 11" key="1">
    <citation type="submission" date="2018-01" db="EMBL/GenBank/DDBJ databases">
        <title>Draft genome sequence of Sphaerisporangium sp. 7K107.</title>
        <authorList>
            <person name="Sahin N."/>
            <person name="Saygin H."/>
            <person name="Ay H."/>
        </authorList>
    </citation>
    <scope>NUCLEOTIDE SEQUENCE [LARGE SCALE GENOMIC DNA]</scope>
    <source>
        <strain evidence="10 11">7K107</strain>
    </source>
</reference>
<evidence type="ECO:0000256" key="5">
    <source>
        <dbReference type="ARBA" id="ARBA00066332"/>
    </source>
</evidence>
<dbReference type="FunFam" id="3.30.1490.20:FF:000010">
    <property type="entry name" value="Phosphoenolpyruvate synthase"/>
    <property type="match status" value="1"/>
</dbReference>
<dbReference type="NCBIfam" id="NF004878">
    <property type="entry name" value="PRK06241.1-3"/>
    <property type="match status" value="1"/>
</dbReference>
<evidence type="ECO:0000256" key="3">
    <source>
        <dbReference type="ARBA" id="ARBA00051922"/>
    </source>
</evidence>
<evidence type="ECO:0000256" key="6">
    <source>
        <dbReference type="ARBA" id="ARBA00074400"/>
    </source>
</evidence>
<dbReference type="GO" id="GO:0005524">
    <property type="term" value="F:ATP binding"/>
    <property type="evidence" value="ECO:0007669"/>
    <property type="project" value="UniProtKB-KW"/>
</dbReference>
<dbReference type="Gene3D" id="3.50.30.10">
    <property type="entry name" value="Phosphohistidine domain"/>
    <property type="match status" value="1"/>
</dbReference>
<keyword evidence="2" id="KW-0067">ATP-binding</keyword>
<name>A0A2W2II87_9ACTN</name>
<dbReference type="EMBL" id="POUA01000066">
    <property type="protein sequence ID" value="PZG49794.1"/>
    <property type="molecule type" value="Genomic_DNA"/>
</dbReference>
<dbReference type="RefSeq" id="WP_111167148.1">
    <property type="nucleotide sequence ID" value="NZ_POUA01000066.1"/>
</dbReference>
<evidence type="ECO:0000256" key="7">
    <source>
        <dbReference type="ARBA" id="ARBA00076136"/>
    </source>
</evidence>
<dbReference type="Gene3D" id="3.30.1490.20">
    <property type="entry name" value="ATP-grasp fold, A domain"/>
    <property type="match status" value="1"/>
</dbReference>
<dbReference type="InterPro" id="IPR036637">
    <property type="entry name" value="Phosphohistidine_dom_sf"/>
</dbReference>
<evidence type="ECO:0000259" key="9">
    <source>
        <dbReference type="Pfam" id="PF01326"/>
    </source>
</evidence>
<evidence type="ECO:0000259" key="8">
    <source>
        <dbReference type="Pfam" id="PF00391"/>
    </source>
</evidence>
<dbReference type="Pfam" id="PF00391">
    <property type="entry name" value="PEP-utilizers"/>
    <property type="match status" value="1"/>
</dbReference>
<dbReference type="InterPro" id="IPR002192">
    <property type="entry name" value="PPDK_AMP/ATP-bd"/>
</dbReference>
<dbReference type="InterPro" id="IPR013815">
    <property type="entry name" value="ATP_grasp_subdomain_1"/>
</dbReference>
<keyword evidence="11" id="KW-1185">Reference proteome</keyword>
<dbReference type="Pfam" id="PF01326">
    <property type="entry name" value="PPDK_N"/>
    <property type="match status" value="1"/>
</dbReference>
<dbReference type="PANTHER" id="PTHR43615">
    <property type="entry name" value="PHOSPHOENOLPYRUVATE SYNTHASE-RELATED"/>
    <property type="match status" value="1"/>
</dbReference>
<comment type="catalytic activity">
    <reaction evidence="3">
        <text>rifampicin + ATP + H2O = 21-phosphorifampicin + AMP + phosphate + 2 H(+)</text>
        <dbReference type="Rhea" id="RHEA:56304"/>
        <dbReference type="ChEBI" id="CHEBI:15377"/>
        <dbReference type="ChEBI" id="CHEBI:15378"/>
        <dbReference type="ChEBI" id="CHEBI:30616"/>
        <dbReference type="ChEBI" id="CHEBI:43474"/>
        <dbReference type="ChEBI" id="CHEBI:71365"/>
        <dbReference type="ChEBI" id="CHEBI:140195"/>
        <dbReference type="ChEBI" id="CHEBI:456215"/>
        <dbReference type="EC" id="2.7.9.6"/>
    </reaction>
    <physiologicalReaction direction="left-to-right" evidence="3">
        <dbReference type="Rhea" id="RHEA:56305"/>
    </physiologicalReaction>
</comment>
<evidence type="ECO:0000313" key="11">
    <source>
        <dbReference type="Proteomes" id="UP000248544"/>
    </source>
</evidence>
<keyword evidence="1" id="KW-0547">Nucleotide-binding</keyword>
<feature type="domain" description="PEP-utilising enzyme mobile" evidence="8">
    <location>
        <begin position="803"/>
        <end position="873"/>
    </location>
</feature>
<dbReference type="SUPFAM" id="SSF52009">
    <property type="entry name" value="Phosphohistidine domain"/>
    <property type="match status" value="1"/>
</dbReference>
<dbReference type="FunFam" id="3.50.30.10:FF:000007">
    <property type="entry name" value="Phosphoenolpyruvate synthase"/>
    <property type="match status" value="1"/>
</dbReference>
<feature type="domain" description="Pyruvate phosphate dikinase AMP/ATP-binding" evidence="9">
    <location>
        <begin position="18"/>
        <end position="316"/>
    </location>
</feature>
<comment type="caution">
    <text evidence="10">The sequence shown here is derived from an EMBL/GenBank/DDBJ whole genome shotgun (WGS) entry which is preliminary data.</text>
</comment>
<gene>
    <name evidence="10" type="ORF">C1I98_11455</name>
</gene>
<dbReference type="InterPro" id="IPR051549">
    <property type="entry name" value="PEP_Utilizing_Enz"/>
</dbReference>
<comment type="similarity">
    <text evidence="4">Belongs to the rifampicin phosphotransferase family.</text>
</comment>
<dbReference type="NCBIfam" id="NF004877">
    <property type="entry name" value="PRK06241.1-2"/>
    <property type="match status" value="1"/>
</dbReference>
<dbReference type="GO" id="GO:0016301">
    <property type="term" value="F:kinase activity"/>
    <property type="evidence" value="ECO:0007669"/>
    <property type="project" value="InterPro"/>
</dbReference>
<evidence type="ECO:0000256" key="1">
    <source>
        <dbReference type="ARBA" id="ARBA00022741"/>
    </source>
</evidence>
<dbReference type="EC" id="2.7.9.6" evidence="5"/>
<evidence type="ECO:0000256" key="2">
    <source>
        <dbReference type="ARBA" id="ARBA00022840"/>
    </source>
</evidence>
<dbReference type="SUPFAM" id="SSF56059">
    <property type="entry name" value="Glutathione synthetase ATP-binding domain-like"/>
    <property type="match status" value="1"/>
</dbReference>
<organism evidence="10 11">
    <name type="scientific">Spongiactinospora gelatinilytica</name>
    <dbReference type="NCBI Taxonomy" id="2666298"/>
    <lineage>
        <taxon>Bacteria</taxon>
        <taxon>Bacillati</taxon>
        <taxon>Actinomycetota</taxon>
        <taxon>Actinomycetes</taxon>
        <taxon>Streptosporangiales</taxon>
        <taxon>Streptosporangiaceae</taxon>
        <taxon>Spongiactinospora</taxon>
    </lineage>
</organism>
<dbReference type="NCBIfam" id="NF004879">
    <property type="entry name" value="PRK06241.1-4"/>
    <property type="match status" value="1"/>
</dbReference>